<accession>A0A8S1MGT2</accession>
<dbReference type="PROSITE" id="PS50082">
    <property type="entry name" value="WD_REPEATS_2"/>
    <property type="match status" value="2"/>
</dbReference>
<dbReference type="EMBL" id="CAJJDN010000036">
    <property type="protein sequence ID" value="CAD8077581.1"/>
    <property type="molecule type" value="Genomic_DNA"/>
</dbReference>
<feature type="repeat" description="WD" evidence="1">
    <location>
        <begin position="323"/>
        <end position="357"/>
    </location>
</feature>
<dbReference type="SMART" id="SM00320">
    <property type="entry name" value="WD40"/>
    <property type="match status" value="4"/>
</dbReference>
<feature type="repeat" description="WD" evidence="1">
    <location>
        <begin position="369"/>
        <end position="400"/>
    </location>
</feature>
<protein>
    <recommendedName>
        <fullName evidence="4">WD40-repeat-containing domain</fullName>
    </recommendedName>
</protein>
<organism evidence="2 3">
    <name type="scientific">Paramecium sonneborni</name>
    <dbReference type="NCBI Taxonomy" id="65129"/>
    <lineage>
        <taxon>Eukaryota</taxon>
        <taxon>Sar</taxon>
        <taxon>Alveolata</taxon>
        <taxon>Ciliophora</taxon>
        <taxon>Intramacronucleata</taxon>
        <taxon>Oligohymenophorea</taxon>
        <taxon>Peniculida</taxon>
        <taxon>Parameciidae</taxon>
        <taxon>Paramecium</taxon>
    </lineage>
</organism>
<evidence type="ECO:0000256" key="1">
    <source>
        <dbReference type="PROSITE-ProRule" id="PRU00221"/>
    </source>
</evidence>
<dbReference type="PANTHER" id="PTHR19920">
    <property type="entry name" value="WD40 PROTEIN CIAO1"/>
    <property type="match status" value="1"/>
</dbReference>
<dbReference type="Pfam" id="PF00400">
    <property type="entry name" value="WD40"/>
    <property type="match status" value="3"/>
</dbReference>
<evidence type="ECO:0000313" key="2">
    <source>
        <dbReference type="EMBL" id="CAD8077581.1"/>
    </source>
</evidence>
<sequence length="547" mass="65029">MFRCQMIENIESILCFHQHQQPILVLKNKQLRKDQRLVCQICIENAKEEETLNIQAIPFRKAIEYVNQIQEKLQEQKINKIQPYLQEIHNFELKLNEIQSSISIAISKLIEITKDWKKQLIQARKNYDSYSFIEEIDIVSKSSDSILKEEEEEINKYIEQLNENYSGKIDADFINLTNLVINSKNKINLLNIKNQKKKNIAVIEQEKNDNIQPNQKNIEYLKLVSYEEICNVNYTNFCSCLSFNYLGDLLFVSQDKEIAIWEINKQNQLNQLSIQSLKVQKHEKEIRCLISSKQMNQFFTGGYDSQIICWKEMEDKQWMISSYKKHQEIVTCLLLNQQENQLISSSFDHQIIIWKLNCKSNKLDYQYSLQNHTDCVYSISLNQSQSELVSSGSDNLIIIWFLDQNQIWQIKQIIENKNKTKGQRINFFGDETLIQIENSYGICQVYEKYKDIYVEKSEKNIQLNSHKQLDLDNVVAIYNKHAQLLIVKYCKYIYFIQKQDDQTFRKVYKPIEFQDDFNYFGISNDARLLITWDSVSKKLKCYKINYE</sequence>
<evidence type="ECO:0008006" key="4">
    <source>
        <dbReference type="Google" id="ProtNLM"/>
    </source>
</evidence>
<gene>
    <name evidence="2" type="ORF">PSON_ATCC_30995.1.T0360201</name>
</gene>
<dbReference type="AlphaFoldDB" id="A0A8S1MGT2"/>
<keyword evidence="3" id="KW-1185">Reference proteome</keyword>
<reference evidence="2" key="1">
    <citation type="submission" date="2021-01" db="EMBL/GenBank/DDBJ databases">
        <authorList>
            <consortium name="Genoscope - CEA"/>
            <person name="William W."/>
        </authorList>
    </citation>
    <scope>NUCLEOTIDE SEQUENCE</scope>
</reference>
<dbReference type="Proteomes" id="UP000692954">
    <property type="component" value="Unassembled WGS sequence"/>
</dbReference>
<proteinExistence type="predicted"/>
<comment type="caution">
    <text evidence="2">The sequence shown here is derived from an EMBL/GenBank/DDBJ whole genome shotgun (WGS) entry which is preliminary data.</text>
</comment>
<dbReference type="GO" id="GO:0016226">
    <property type="term" value="P:iron-sulfur cluster assembly"/>
    <property type="evidence" value="ECO:0007669"/>
    <property type="project" value="TreeGrafter"/>
</dbReference>
<dbReference type="GO" id="GO:0097361">
    <property type="term" value="C:cytosolic [4Fe-4S] assembly targeting complex"/>
    <property type="evidence" value="ECO:0007669"/>
    <property type="project" value="TreeGrafter"/>
</dbReference>
<keyword evidence="1" id="KW-0853">WD repeat</keyword>
<dbReference type="OrthoDB" id="412867at2759"/>
<dbReference type="InterPro" id="IPR001680">
    <property type="entry name" value="WD40_rpt"/>
</dbReference>
<dbReference type="PANTHER" id="PTHR19920:SF0">
    <property type="entry name" value="CYTOSOLIC IRON-SULFUR PROTEIN ASSEMBLY PROTEIN CIAO1-RELATED"/>
    <property type="match status" value="1"/>
</dbReference>
<dbReference type="PROSITE" id="PS50294">
    <property type="entry name" value="WD_REPEATS_REGION"/>
    <property type="match status" value="2"/>
</dbReference>
<name>A0A8S1MGT2_9CILI</name>
<evidence type="ECO:0000313" key="3">
    <source>
        <dbReference type="Proteomes" id="UP000692954"/>
    </source>
</evidence>